<gene>
    <name evidence="11" type="ORF">CHLRE_07g340550v5</name>
</gene>
<keyword evidence="4 7" id="KW-0863">Zinc-finger</keyword>
<feature type="region of interest" description="Disordered" evidence="9">
    <location>
        <begin position="708"/>
        <end position="745"/>
    </location>
</feature>
<dbReference type="PANTHER" id="PTHR13316">
    <property type="entry name" value="ZINC FINGER, CCHC DOMAIN CONTAINING 8"/>
    <property type="match status" value="1"/>
</dbReference>
<evidence type="ECO:0000313" key="11">
    <source>
        <dbReference type="EMBL" id="PNW81048.1"/>
    </source>
</evidence>
<feature type="compositionally biased region" description="Gly residues" evidence="9">
    <location>
        <begin position="808"/>
        <end position="817"/>
    </location>
</feature>
<dbReference type="GO" id="GO:0006396">
    <property type="term" value="P:RNA processing"/>
    <property type="evidence" value="ECO:0000318"/>
    <property type="project" value="GO_Central"/>
</dbReference>
<feature type="region of interest" description="Disordered" evidence="9">
    <location>
        <begin position="800"/>
        <end position="823"/>
    </location>
</feature>
<dbReference type="InParanoid" id="A0A2K3DKK4"/>
<dbReference type="EMBL" id="CM008968">
    <property type="protein sequence ID" value="PNW81048.1"/>
    <property type="molecule type" value="Genomic_DNA"/>
</dbReference>
<dbReference type="KEGG" id="cre:CHLRE_07g340550v5"/>
<feature type="coiled-coil region" evidence="8">
    <location>
        <begin position="1254"/>
        <end position="1282"/>
    </location>
</feature>
<dbReference type="STRING" id="3055.A0A2K3DKK4"/>
<feature type="region of interest" description="Disordered" evidence="9">
    <location>
        <begin position="460"/>
        <end position="492"/>
    </location>
</feature>
<keyword evidence="3" id="KW-0479">Metal-binding</keyword>
<feature type="compositionally biased region" description="Gly residues" evidence="9">
    <location>
        <begin position="460"/>
        <end position="471"/>
    </location>
</feature>
<dbReference type="PROSITE" id="PS50158">
    <property type="entry name" value="ZF_CCHC"/>
    <property type="match status" value="1"/>
</dbReference>
<feature type="region of interest" description="Disordered" evidence="9">
    <location>
        <begin position="540"/>
        <end position="636"/>
    </location>
</feature>
<feature type="compositionally biased region" description="Basic and acidic residues" evidence="9">
    <location>
        <begin position="1027"/>
        <end position="1047"/>
    </location>
</feature>
<keyword evidence="12" id="KW-1185">Reference proteome</keyword>
<feature type="compositionally biased region" description="Gly residues" evidence="9">
    <location>
        <begin position="1079"/>
        <end position="1091"/>
    </location>
</feature>
<dbReference type="GO" id="GO:0071013">
    <property type="term" value="C:catalytic step 2 spliceosome"/>
    <property type="evidence" value="ECO:0000318"/>
    <property type="project" value="GO_Central"/>
</dbReference>
<evidence type="ECO:0000256" key="3">
    <source>
        <dbReference type="ARBA" id="ARBA00022723"/>
    </source>
</evidence>
<feature type="compositionally biased region" description="Basic and acidic residues" evidence="9">
    <location>
        <begin position="540"/>
        <end position="551"/>
    </location>
</feature>
<name>A0A2K3DKK4_CHLRE</name>
<evidence type="ECO:0000256" key="2">
    <source>
        <dbReference type="ARBA" id="ARBA00007497"/>
    </source>
</evidence>
<comment type="subcellular location">
    <subcellularLocation>
        <location evidence="1">Nucleus</location>
        <location evidence="1">Nucleoplasm</location>
    </subcellularLocation>
</comment>
<evidence type="ECO:0000256" key="8">
    <source>
        <dbReference type="SAM" id="Coils"/>
    </source>
</evidence>
<feature type="compositionally biased region" description="Low complexity" evidence="9">
    <location>
        <begin position="1196"/>
        <end position="1205"/>
    </location>
</feature>
<feature type="compositionally biased region" description="Basic residues" evidence="9">
    <location>
        <begin position="1120"/>
        <end position="1131"/>
    </location>
</feature>
<feature type="compositionally biased region" description="Low complexity" evidence="9">
    <location>
        <begin position="611"/>
        <end position="623"/>
    </location>
</feature>
<keyword evidence="8" id="KW-0175">Coiled coil</keyword>
<feature type="compositionally biased region" description="Low complexity" evidence="9">
    <location>
        <begin position="552"/>
        <end position="561"/>
    </location>
</feature>
<evidence type="ECO:0000256" key="5">
    <source>
        <dbReference type="ARBA" id="ARBA00022833"/>
    </source>
</evidence>
<evidence type="ECO:0000259" key="10">
    <source>
        <dbReference type="PROSITE" id="PS50158"/>
    </source>
</evidence>
<dbReference type="GO" id="GO:0005654">
    <property type="term" value="C:nucleoplasm"/>
    <property type="evidence" value="ECO:0007669"/>
    <property type="project" value="UniProtKB-SubCell"/>
</dbReference>
<dbReference type="GO" id="GO:0008270">
    <property type="term" value="F:zinc ion binding"/>
    <property type="evidence" value="ECO:0007669"/>
    <property type="project" value="UniProtKB-KW"/>
</dbReference>
<dbReference type="Pfam" id="PF04046">
    <property type="entry name" value="PSP"/>
    <property type="match status" value="1"/>
</dbReference>
<protein>
    <recommendedName>
        <fullName evidence="10">CCHC-type domain-containing protein</fullName>
    </recommendedName>
</protein>
<dbReference type="GO" id="GO:0003723">
    <property type="term" value="F:RNA binding"/>
    <property type="evidence" value="ECO:0000318"/>
    <property type="project" value="GO_Central"/>
</dbReference>
<feature type="region of interest" description="Disordered" evidence="9">
    <location>
        <begin position="1023"/>
        <end position="1240"/>
    </location>
</feature>
<keyword evidence="6" id="KW-0539">Nucleus</keyword>
<evidence type="ECO:0000256" key="9">
    <source>
        <dbReference type="SAM" id="MobiDB-lite"/>
    </source>
</evidence>
<feature type="compositionally biased region" description="Pro residues" evidence="9">
    <location>
        <begin position="949"/>
        <end position="960"/>
    </location>
</feature>
<organism evidence="11 12">
    <name type="scientific">Chlamydomonas reinhardtii</name>
    <name type="common">Chlamydomonas smithii</name>
    <dbReference type="NCBI Taxonomy" id="3055"/>
    <lineage>
        <taxon>Eukaryota</taxon>
        <taxon>Viridiplantae</taxon>
        <taxon>Chlorophyta</taxon>
        <taxon>core chlorophytes</taxon>
        <taxon>Chlorophyceae</taxon>
        <taxon>CS clade</taxon>
        <taxon>Chlamydomonadales</taxon>
        <taxon>Chlamydomonadaceae</taxon>
        <taxon>Chlamydomonas</taxon>
    </lineage>
</organism>
<reference evidence="11 12" key="1">
    <citation type="journal article" date="2007" name="Science">
        <title>The Chlamydomonas genome reveals the evolution of key animal and plant functions.</title>
        <authorList>
            <person name="Merchant S.S."/>
            <person name="Prochnik S.E."/>
            <person name="Vallon O."/>
            <person name="Harris E.H."/>
            <person name="Karpowicz S.J."/>
            <person name="Witman G.B."/>
            <person name="Terry A."/>
            <person name="Salamov A."/>
            <person name="Fritz-Laylin L.K."/>
            <person name="Marechal-Drouard L."/>
            <person name="Marshall W.F."/>
            <person name="Qu L.H."/>
            <person name="Nelson D.R."/>
            <person name="Sanderfoot A.A."/>
            <person name="Spalding M.H."/>
            <person name="Kapitonov V.V."/>
            <person name="Ren Q."/>
            <person name="Ferris P."/>
            <person name="Lindquist E."/>
            <person name="Shapiro H."/>
            <person name="Lucas S.M."/>
            <person name="Grimwood J."/>
            <person name="Schmutz J."/>
            <person name="Cardol P."/>
            <person name="Cerutti H."/>
            <person name="Chanfreau G."/>
            <person name="Chen C.L."/>
            <person name="Cognat V."/>
            <person name="Croft M.T."/>
            <person name="Dent R."/>
            <person name="Dutcher S."/>
            <person name="Fernandez E."/>
            <person name="Fukuzawa H."/>
            <person name="Gonzalez-Ballester D."/>
            <person name="Gonzalez-Halphen D."/>
            <person name="Hallmann A."/>
            <person name="Hanikenne M."/>
            <person name="Hippler M."/>
            <person name="Inwood W."/>
            <person name="Jabbari K."/>
            <person name="Kalanon M."/>
            <person name="Kuras R."/>
            <person name="Lefebvre P.A."/>
            <person name="Lemaire S.D."/>
            <person name="Lobanov A.V."/>
            <person name="Lohr M."/>
            <person name="Manuell A."/>
            <person name="Meier I."/>
            <person name="Mets L."/>
            <person name="Mittag M."/>
            <person name="Mittelmeier T."/>
            <person name="Moroney J.V."/>
            <person name="Moseley J."/>
            <person name="Napoli C."/>
            <person name="Nedelcu A.M."/>
            <person name="Niyogi K."/>
            <person name="Novoselov S.V."/>
            <person name="Paulsen I.T."/>
            <person name="Pazour G."/>
            <person name="Purton S."/>
            <person name="Ral J.P."/>
            <person name="Riano-Pachon D.M."/>
            <person name="Riekhof W."/>
            <person name="Rymarquis L."/>
            <person name="Schroda M."/>
            <person name="Stern D."/>
            <person name="Umen J."/>
            <person name="Willows R."/>
            <person name="Wilson N."/>
            <person name="Zimmer S.L."/>
            <person name="Allmer J."/>
            <person name="Balk J."/>
            <person name="Bisova K."/>
            <person name="Chen C.J."/>
            <person name="Elias M."/>
            <person name="Gendler K."/>
            <person name="Hauser C."/>
            <person name="Lamb M.R."/>
            <person name="Ledford H."/>
            <person name="Long J.C."/>
            <person name="Minagawa J."/>
            <person name="Page M.D."/>
            <person name="Pan J."/>
            <person name="Pootakham W."/>
            <person name="Roje S."/>
            <person name="Rose A."/>
            <person name="Stahlberg E."/>
            <person name="Terauchi A.M."/>
            <person name="Yang P."/>
            <person name="Ball S."/>
            <person name="Bowler C."/>
            <person name="Dieckmann C.L."/>
            <person name="Gladyshev V.N."/>
            <person name="Green P."/>
            <person name="Jorgensen R."/>
            <person name="Mayfield S."/>
            <person name="Mueller-Roeber B."/>
            <person name="Rajamani S."/>
            <person name="Sayre R.T."/>
            <person name="Brokstein P."/>
            <person name="Dubchak I."/>
            <person name="Goodstein D."/>
            <person name="Hornick L."/>
            <person name="Huang Y.W."/>
            <person name="Jhaveri J."/>
            <person name="Luo Y."/>
            <person name="Martinez D."/>
            <person name="Ngau W.C."/>
            <person name="Otillar B."/>
            <person name="Poliakov A."/>
            <person name="Porter A."/>
            <person name="Szajkowski L."/>
            <person name="Werner G."/>
            <person name="Zhou K."/>
            <person name="Grigoriev I.V."/>
            <person name="Rokhsar D.S."/>
            <person name="Grossman A.R."/>
        </authorList>
    </citation>
    <scope>NUCLEOTIDE SEQUENCE [LARGE SCALE GENOMIC DNA]</scope>
    <source>
        <strain evidence="12">CC-503</strain>
    </source>
</reference>
<dbReference type="InterPro" id="IPR052115">
    <property type="entry name" value="NEXT_complex_subunit_ZCCHC8"/>
</dbReference>
<feature type="compositionally biased region" description="Gly residues" evidence="9">
    <location>
        <begin position="165"/>
        <end position="174"/>
    </location>
</feature>
<feature type="compositionally biased region" description="Basic and acidic residues" evidence="9">
    <location>
        <begin position="45"/>
        <end position="55"/>
    </location>
</feature>
<feature type="compositionally biased region" description="Low complexity" evidence="9">
    <location>
        <begin position="186"/>
        <end position="197"/>
    </location>
</feature>
<feature type="region of interest" description="Disordered" evidence="9">
    <location>
        <begin position="149"/>
        <end position="219"/>
    </location>
</feature>
<feature type="compositionally biased region" description="Low complexity" evidence="9">
    <location>
        <begin position="1219"/>
        <end position="1240"/>
    </location>
</feature>
<evidence type="ECO:0000256" key="1">
    <source>
        <dbReference type="ARBA" id="ARBA00004642"/>
    </source>
</evidence>
<feature type="compositionally biased region" description="Gly residues" evidence="9">
    <location>
        <begin position="1206"/>
        <end position="1218"/>
    </location>
</feature>
<feature type="compositionally biased region" description="Acidic residues" evidence="9">
    <location>
        <begin position="715"/>
        <end position="731"/>
    </location>
</feature>
<dbReference type="GeneID" id="66054111"/>
<dbReference type="Proteomes" id="UP000006906">
    <property type="component" value="Chromosome 7"/>
</dbReference>
<accession>A0A2K3DKK4</accession>
<feature type="region of interest" description="Disordered" evidence="9">
    <location>
        <begin position="347"/>
        <end position="418"/>
    </location>
</feature>
<evidence type="ECO:0000313" key="12">
    <source>
        <dbReference type="Proteomes" id="UP000006906"/>
    </source>
</evidence>
<keyword evidence="5" id="KW-0862">Zinc</keyword>
<evidence type="ECO:0000256" key="7">
    <source>
        <dbReference type="PROSITE-ProRule" id="PRU00047"/>
    </source>
</evidence>
<proteinExistence type="inferred from homology"/>
<comment type="similarity">
    <text evidence="2">Belongs to the ZCCHC8 family.</text>
</comment>
<dbReference type="OrthoDB" id="8026949at2759"/>
<feature type="compositionally biased region" description="Pro residues" evidence="9">
    <location>
        <begin position="248"/>
        <end position="261"/>
    </location>
</feature>
<feature type="region of interest" description="Disordered" evidence="9">
    <location>
        <begin position="868"/>
        <end position="964"/>
    </location>
</feature>
<feature type="region of interest" description="Disordered" evidence="9">
    <location>
        <begin position="243"/>
        <end position="275"/>
    </location>
</feature>
<dbReference type="RefSeq" id="XP_042922913.1">
    <property type="nucleotide sequence ID" value="XM_043064345.1"/>
</dbReference>
<dbReference type="Gramene" id="PNW81048">
    <property type="protein sequence ID" value="PNW81048"/>
    <property type="gene ID" value="CHLRE_07g340550v5"/>
</dbReference>
<feature type="compositionally biased region" description="Low complexity" evidence="9">
    <location>
        <begin position="401"/>
        <end position="418"/>
    </location>
</feature>
<dbReference type="InterPro" id="IPR006568">
    <property type="entry name" value="PSP_pro-rich"/>
</dbReference>
<dbReference type="InterPro" id="IPR001878">
    <property type="entry name" value="Znf_CCHC"/>
</dbReference>
<feature type="compositionally biased region" description="Low complexity" evidence="9">
    <location>
        <begin position="360"/>
        <end position="387"/>
    </location>
</feature>
<sequence>MGVDVAMPPGLGCTPPRSPELELHIVGVADTRKPARPGHSYTPEDGGRASERDLHEQQAGVAGLGMDATAAATGGSGGGGVTAATLPLDAPAANPHLTVRLVNIPNQAKQELEALLFDWAKRQAKHYENAAPGQPGWVWWSGELGMTLGPSPTQQCRSDAANSSSGGGGNGDGAGMSSWEDKLRCHAQPAAAATARTAGHKRRRVITPALDQSDTDAAAGGSGIDAGGCNRLATAAAAAAAAAAQPSGRPPPTVPAAPSPAPAAAAGAQQPNHTERLLQRARAMAEAANFNTAFERANNTPAYDRLRVMPLKLGVGLAASSVPVDTAPAPLTAVLPAASDADGGASLQAVRAGGSRAPDPASRGGASARAPGGAAPAAAPGIPLAGGQQMSWRRDSGTRGEGAVQTAGEAAAEDAAAAEAAGELPKELLAKVMGPVRPVLLSPSGVPLAPRPEAGGAFCGGGAAGGGGGGRPQKRQRSNGAHATNGGGGDGGLQALKPQYNFLLSRCWNCGSYGHDIQTCFRPRNQAAVDLNRRAAAETRAAQEEAREAARVARAATRQQRQGGGGGARERGSAHNRYFTAELLPEEDAAQPPSTTLAPDTAGTGTGIGTGTDADAGGPTAPGWSDRPLKTAPPGVRPGVLSKALAAALGLASPLDPPPWLTAMALYGLPPSYCDSVRVAAAVAAAERAAGRGGGAAGIRVYGADGEALPMPGDQAEEDEDVEEQEEEVAEAEAPSGAAAREQGEQVREAARLSAAATVAVTAAAAAAVAVAEAAMAGDVAEPQAAADEVGQAHGGAVMDVASEPAGGSDGSVGAGPSGEMSRGERCSLRAALEALVCTGALAALGDALLGTHTASAADAGATSNGNGVSGGGAASMQQMQEHGSSDGATGPARAEGATCDNPRDHDAAEAGAPPLPSPSQAGQPAEQPAVGQGASNEAEPDREDLAAPPSPGPPPPPLEPVDMLLPSEPRLVLFPGLNAPPPGAVRMRVKAAWARALANAQRVQAAVAAAVGPLVPRRPIAGEQDAAEHPMEEGWRGRDAGGREAAEGAGAEGESRAAKRGRWGPPGPAAAARAGVSRDGGGVGSAGGSSSGQQPGSHAASDPGAPHGDAGAQGPAPHQHAHGVLHHSLQHQHSQDWRHSQGKPPQQQQQQQQSNHSHQQEQQQRGHSQGPQYSAGHVPLQVQGPAHGPPPPQEQQPQDVSRQGGMQGGSMGLGNGGLVNQQSPQQQQQQQQHLTPQQQASFALQQQQFDAMLQQQRQQQMQLQQQQQHMLQQQMQHQQQQYLFQQMVMQQQQGMAGQPYFGGGVGALFMQQEQGPGMFVFRGMR</sequence>
<feature type="compositionally biased region" description="Low complexity" evidence="9">
    <location>
        <begin position="1092"/>
        <end position="1102"/>
    </location>
</feature>
<evidence type="ECO:0000256" key="6">
    <source>
        <dbReference type="ARBA" id="ARBA00023242"/>
    </source>
</evidence>
<evidence type="ECO:0000256" key="4">
    <source>
        <dbReference type="ARBA" id="ARBA00022771"/>
    </source>
</evidence>
<feature type="compositionally biased region" description="Low complexity" evidence="9">
    <location>
        <begin position="262"/>
        <end position="271"/>
    </location>
</feature>
<feature type="region of interest" description="Disordered" evidence="9">
    <location>
        <begin position="28"/>
        <end position="55"/>
    </location>
</feature>
<feature type="domain" description="CCHC-type" evidence="10">
    <location>
        <begin position="506"/>
        <end position="520"/>
    </location>
</feature>
<dbReference type="PANTHER" id="PTHR13316:SF0">
    <property type="entry name" value="ZINC FINGER CCHC DOMAIN-CONTAINING PROTEIN 8"/>
    <property type="match status" value="1"/>
</dbReference>
<dbReference type="SMART" id="SM00581">
    <property type="entry name" value="PSP"/>
    <property type="match status" value="1"/>
</dbReference>
<feature type="compositionally biased region" description="Low complexity" evidence="9">
    <location>
        <begin position="1143"/>
        <end position="1173"/>
    </location>
</feature>